<evidence type="ECO:0000256" key="1">
    <source>
        <dbReference type="SAM" id="MobiDB-lite"/>
    </source>
</evidence>
<dbReference type="InterPro" id="IPR000953">
    <property type="entry name" value="Chromo/chromo_shadow_dom"/>
</dbReference>
<protein>
    <recommendedName>
        <fullName evidence="2">Chromo domain-containing protein</fullName>
    </recommendedName>
</protein>
<sequence length="209" mass="24701">MEFRSKFHLRAVDMSNRSSSCDLPSIRGTSMDNWSESQERETSRSEDDESDSDSNSSIEPEEYIIEEVIGRRITEDHVKYYLVRWVGWDDPSWIQESACDADKLIIEFEMKMLIRRAEEYTNKYCTRHMYHPETRLLRIVHRLKLDGAKEPDFLMAYMDGVVELVPCKDVFKKYPTEALKFMIDYVRLNVKISDKVDDAKICDIVRESM</sequence>
<evidence type="ECO:0000259" key="2">
    <source>
        <dbReference type="PROSITE" id="PS50013"/>
    </source>
</evidence>
<name>A0A4U5NG25_STECR</name>
<dbReference type="InterPro" id="IPR023780">
    <property type="entry name" value="Chromo_domain"/>
</dbReference>
<accession>A0A4U5NG25</accession>
<dbReference type="Gene3D" id="2.40.50.40">
    <property type="match status" value="1"/>
</dbReference>
<reference evidence="3" key="3">
    <citation type="journal article" date="2019" name="G3 (Bethesda)">
        <title>Hybrid Assembly of the Genome of the Entomopathogenic Nematode Steinernema carpocapsae Identifies the X-Chromosome.</title>
        <authorList>
            <person name="Serra L."/>
            <person name="Macchietto M."/>
            <person name="Macias-Munoz A."/>
            <person name="McGill C.J."/>
            <person name="Rodriguez I.M."/>
            <person name="Rodriguez B."/>
            <person name="Murad R."/>
            <person name="Mortazavi A."/>
        </authorList>
    </citation>
    <scope>NUCLEOTIDE SEQUENCE</scope>
    <source>
        <strain evidence="3">ALL</strain>
    </source>
</reference>
<dbReference type="InterPro" id="IPR016197">
    <property type="entry name" value="Chromo-like_dom_sf"/>
</dbReference>
<feature type="domain" description="Chromo" evidence="2">
    <location>
        <begin position="63"/>
        <end position="120"/>
    </location>
</feature>
<dbReference type="CDD" id="cd00024">
    <property type="entry name" value="CD_CSD"/>
    <property type="match status" value="1"/>
</dbReference>
<dbReference type="STRING" id="34508.A0A4U5NG25"/>
<feature type="compositionally biased region" description="Polar residues" evidence="1">
    <location>
        <begin position="16"/>
        <end position="34"/>
    </location>
</feature>
<reference evidence="3" key="2">
    <citation type="journal article" date="2015" name="Genome Biol.">
        <title>Comparative genomics of Steinernema reveals deeply conserved gene regulatory networks.</title>
        <authorList>
            <person name="Dillman A.R."/>
            <person name="Macchietto M."/>
            <person name="Porter C.F."/>
            <person name="Rogers A."/>
            <person name="Williams B."/>
            <person name="Antoshechkin I."/>
            <person name="Lee M.M."/>
            <person name="Goodwin Z."/>
            <person name="Lu X."/>
            <person name="Lewis E.E."/>
            <person name="Goodrich-Blair H."/>
            <person name="Stock S.P."/>
            <person name="Adams B.J."/>
            <person name="Sternberg P.W."/>
            <person name="Mortazavi A."/>
        </authorList>
    </citation>
    <scope>NUCLEOTIDE SEQUENCE [LARGE SCALE GENOMIC DNA]</scope>
    <source>
        <strain evidence="3">ALL</strain>
    </source>
</reference>
<dbReference type="AlphaFoldDB" id="A0A4U5NG25"/>
<gene>
    <name evidence="3" type="ORF">L596_015371</name>
</gene>
<dbReference type="Pfam" id="PF00385">
    <property type="entry name" value="Chromo"/>
    <property type="match status" value="1"/>
</dbReference>
<dbReference type="PROSITE" id="PS50013">
    <property type="entry name" value="CHROMO_2"/>
    <property type="match status" value="1"/>
</dbReference>
<evidence type="ECO:0000313" key="3">
    <source>
        <dbReference type="EMBL" id="TKR81511.1"/>
    </source>
</evidence>
<proteinExistence type="predicted"/>
<reference evidence="3" key="1">
    <citation type="submission" date="2013-11" db="EMBL/GenBank/DDBJ databases">
        <authorList>
            <person name="Sternberg P."/>
            <person name="Dillman A."/>
            <person name="Macchietto M."/>
        </authorList>
    </citation>
    <scope>NUCLEOTIDE SEQUENCE</scope>
    <source>
        <strain evidence="3">ALL</strain>
    </source>
</reference>
<dbReference type="SUPFAM" id="SSF54160">
    <property type="entry name" value="Chromo domain-like"/>
    <property type="match status" value="1"/>
</dbReference>
<dbReference type="SMART" id="SM00298">
    <property type="entry name" value="CHROMO"/>
    <property type="match status" value="1"/>
</dbReference>
<organism evidence="3">
    <name type="scientific">Steinernema carpocapsae</name>
    <name type="common">Entomopathogenic nematode</name>
    <dbReference type="NCBI Taxonomy" id="34508"/>
    <lineage>
        <taxon>Eukaryota</taxon>
        <taxon>Metazoa</taxon>
        <taxon>Ecdysozoa</taxon>
        <taxon>Nematoda</taxon>
        <taxon>Chromadorea</taxon>
        <taxon>Rhabditida</taxon>
        <taxon>Tylenchina</taxon>
        <taxon>Panagrolaimomorpha</taxon>
        <taxon>Strongyloidoidea</taxon>
        <taxon>Steinernematidae</taxon>
        <taxon>Steinernema</taxon>
    </lineage>
</organism>
<dbReference type="EMBL" id="AZBU02000004">
    <property type="protein sequence ID" value="TKR81511.1"/>
    <property type="molecule type" value="Genomic_DNA"/>
</dbReference>
<dbReference type="OrthoDB" id="5877622at2759"/>
<comment type="caution">
    <text evidence="3">The sequence shown here is derived from an EMBL/GenBank/DDBJ whole genome shotgun (WGS) entry which is preliminary data.</text>
</comment>
<feature type="region of interest" description="Disordered" evidence="1">
    <location>
        <begin position="16"/>
        <end position="59"/>
    </location>
</feature>